<gene>
    <name evidence="1" type="ORF">BDR25DRAFT_340215</name>
</gene>
<comment type="caution">
    <text evidence="1">The sequence shown here is derived from an EMBL/GenBank/DDBJ whole genome shotgun (WGS) entry which is preliminary data.</text>
</comment>
<keyword evidence="2" id="KW-1185">Reference proteome</keyword>
<evidence type="ECO:0000313" key="2">
    <source>
        <dbReference type="Proteomes" id="UP000799755"/>
    </source>
</evidence>
<name>A0ACB6R8A1_9PLEO</name>
<reference evidence="1" key="1">
    <citation type="journal article" date="2020" name="Stud. Mycol.">
        <title>101 Dothideomycetes genomes: a test case for predicting lifestyles and emergence of pathogens.</title>
        <authorList>
            <person name="Haridas S."/>
            <person name="Albert R."/>
            <person name="Binder M."/>
            <person name="Bloem J."/>
            <person name="Labutti K."/>
            <person name="Salamov A."/>
            <person name="Andreopoulos B."/>
            <person name="Baker S."/>
            <person name="Barry K."/>
            <person name="Bills G."/>
            <person name="Bluhm B."/>
            <person name="Cannon C."/>
            <person name="Castanera R."/>
            <person name="Culley D."/>
            <person name="Daum C."/>
            <person name="Ezra D."/>
            <person name="Gonzalez J."/>
            <person name="Henrissat B."/>
            <person name="Kuo A."/>
            <person name="Liang C."/>
            <person name="Lipzen A."/>
            <person name="Lutzoni F."/>
            <person name="Magnuson J."/>
            <person name="Mondo S."/>
            <person name="Nolan M."/>
            <person name="Ohm R."/>
            <person name="Pangilinan J."/>
            <person name="Park H.-J."/>
            <person name="Ramirez L."/>
            <person name="Alfaro M."/>
            <person name="Sun H."/>
            <person name="Tritt A."/>
            <person name="Yoshinaga Y."/>
            <person name="Zwiers L.-H."/>
            <person name="Turgeon B."/>
            <person name="Goodwin S."/>
            <person name="Spatafora J."/>
            <person name="Crous P."/>
            <person name="Grigoriev I."/>
        </authorList>
    </citation>
    <scope>NUCLEOTIDE SEQUENCE</scope>
    <source>
        <strain evidence="1">ATCC 200398</strain>
    </source>
</reference>
<evidence type="ECO:0000313" key="1">
    <source>
        <dbReference type="EMBL" id="KAF2475479.1"/>
    </source>
</evidence>
<dbReference type="Proteomes" id="UP000799755">
    <property type="component" value="Unassembled WGS sequence"/>
</dbReference>
<dbReference type="EMBL" id="MU003496">
    <property type="protein sequence ID" value="KAF2475479.1"/>
    <property type="molecule type" value="Genomic_DNA"/>
</dbReference>
<proteinExistence type="predicted"/>
<sequence>MQFVLALLYFISLARAASRTTAPSGALVVAKSGGQYTKIQDAVNALSTSSTAAQAIFVNPGTYDEQVYIPARSAALTIYGYTADTSSYGSNQVTITHGFSQATVSGGNDMTATVRAWSSNFKMYNINMVNSYGKGSQALALSAQATNQGYYACQFKGFQDTILANKGAQVFAKSLIVGATDFIFGQTATAWFDQCDIRVLAASLGYITANGRDSSSNPSYYLFNRCTVAAMDGNSVTNGAYYLGRPWRNYARVVFQRTSLSAVINGAGWHIWNTGEANTDHVTFGEYSNTGAGASGTRASFSTKLSSPVSISTILGSGWSSASYVDNAYLYGDS</sequence>
<organism evidence="1 2">
    <name type="scientific">Lindgomyces ingoldianus</name>
    <dbReference type="NCBI Taxonomy" id="673940"/>
    <lineage>
        <taxon>Eukaryota</taxon>
        <taxon>Fungi</taxon>
        <taxon>Dikarya</taxon>
        <taxon>Ascomycota</taxon>
        <taxon>Pezizomycotina</taxon>
        <taxon>Dothideomycetes</taxon>
        <taxon>Pleosporomycetidae</taxon>
        <taxon>Pleosporales</taxon>
        <taxon>Lindgomycetaceae</taxon>
        <taxon>Lindgomyces</taxon>
    </lineage>
</organism>
<protein>
    <submittedName>
        <fullName evidence="1">Pectin methylesterase/Pectinesterase</fullName>
    </submittedName>
</protein>
<accession>A0ACB6R8A1</accession>